<keyword evidence="2" id="KW-1185">Reference proteome</keyword>
<evidence type="ECO:0000313" key="2">
    <source>
        <dbReference type="Proteomes" id="UP000466906"/>
    </source>
</evidence>
<evidence type="ECO:0000313" key="1">
    <source>
        <dbReference type="EMBL" id="BBX28678.1"/>
    </source>
</evidence>
<proteinExistence type="predicted"/>
<dbReference type="Proteomes" id="UP000466906">
    <property type="component" value="Chromosome"/>
</dbReference>
<evidence type="ECO:0008006" key="3">
    <source>
        <dbReference type="Google" id="ProtNLM"/>
    </source>
</evidence>
<reference evidence="1 2" key="1">
    <citation type="journal article" date="2019" name="Emerg. Microbes Infect.">
        <title>Comprehensive subspecies identification of 175 nontuberculous mycobacteria species based on 7547 genomic profiles.</title>
        <authorList>
            <person name="Matsumoto Y."/>
            <person name="Kinjo T."/>
            <person name="Motooka D."/>
            <person name="Nabeya D."/>
            <person name="Jung N."/>
            <person name="Uechi K."/>
            <person name="Horii T."/>
            <person name="Iida T."/>
            <person name="Fujita J."/>
            <person name="Nakamura S."/>
        </authorList>
    </citation>
    <scope>NUCLEOTIDE SEQUENCE [LARGE SCALE GENOMIC DNA]</scope>
    <source>
        <strain evidence="1 2">JCM 12272</strain>
    </source>
</reference>
<dbReference type="EMBL" id="AP022565">
    <property type="protein sequence ID" value="BBX28678.1"/>
    <property type="molecule type" value="Genomic_DNA"/>
</dbReference>
<name>A0A6N4UW87_9MYCO</name>
<dbReference type="KEGG" id="malv:MALV_38030"/>
<protein>
    <recommendedName>
        <fullName evidence="3">Immunity protein 52 domain-containing protein</fullName>
    </recommendedName>
</protein>
<sequence>MTLSFIGSWGERLESESESAERMQRSWEAFPQECGVYTPWSLQLYPEGELRLQPVPADDLGAIVDAVRLVTERINEGPRTAPGFYLQFVREQLDAPVVTAGGPLFSYDVRCGFEGPRAPRNHVLFQLDPAASGPSDEHQVVRDYLSALVRAWEADHVSVSPLTFLKAQRHKTPQVRVGWMTYIRDNVTLDTSLVPEEVHIEAGDGGRYLTLSGTPQEPSLDQALAIRGALGYAT</sequence>
<gene>
    <name evidence="1" type="ORF">MALV_38030</name>
</gene>
<dbReference type="RefSeq" id="WP_163666480.1">
    <property type="nucleotide sequence ID" value="NZ_AP022565.1"/>
</dbReference>
<accession>A0A6N4UW87</accession>
<dbReference type="AlphaFoldDB" id="A0A6N4UW87"/>
<organism evidence="1 2">
    <name type="scientific">Mycolicibacterium alvei</name>
    <dbReference type="NCBI Taxonomy" id="67081"/>
    <lineage>
        <taxon>Bacteria</taxon>
        <taxon>Bacillati</taxon>
        <taxon>Actinomycetota</taxon>
        <taxon>Actinomycetes</taxon>
        <taxon>Mycobacteriales</taxon>
        <taxon>Mycobacteriaceae</taxon>
        <taxon>Mycolicibacterium</taxon>
    </lineage>
</organism>